<name>A0AAD5CB05_AMBAR</name>
<evidence type="ECO:0000256" key="16">
    <source>
        <dbReference type="ARBA" id="ARBA00023136"/>
    </source>
</evidence>
<keyword evidence="12" id="KW-0735">Signal-anchor</keyword>
<evidence type="ECO:0000256" key="4">
    <source>
        <dbReference type="ARBA" id="ARBA00004194"/>
    </source>
</evidence>
<comment type="cofactor">
    <cofactor evidence="1 25">
        <name>Ca(2+)</name>
        <dbReference type="ChEBI" id="CHEBI:29108"/>
    </cofactor>
</comment>
<protein>
    <recommendedName>
        <fullName evidence="27">alpha-1,2-Mannosidase</fullName>
        <ecNumber evidence="27">3.2.1.-</ecNumber>
    </recommendedName>
</protein>
<keyword evidence="9 27" id="KW-0378">Hydrolase</keyword>
<keyword evidence="8 25" id="KW-0479">Metal-binding</keyword>
<comment type="caution">
    <text evidence="28">The sequence shown here is derived from an EMBL/GenBank/DDBJ whole genome shotgun (WGS) entry which is preliminary data.</text>
</comment>
<evidence type="ECO:0000256" key="7">
    <source>
        <dbReference type="ARBA" id="ARBA00022692"/>
    </source>
</evidence>
<comment type="cofactor">
    <cofactor evidence="3">
        <name>Mg(2+)</name>
        <dbReference type="ChEBI" id="CHEBI:18420"/>
    </cofactor>
</comment>
<evidence type="ECO:0000256" key="17">
    <source>
        <dbReference type="ARBA" id="ARBA00023157"/>
    </source>
</evidence>
<comment type="function">
    <text evidence="22">Class I alpha-mannosidase essential for early N-glycan processing. Progressively trims alpha-1,2-linked mannose residues. Produces Man(5)GlcNAc(2) from Man(8)GlcNAc(2), but only Man(6)GlcNAc(2) from Man(9)GlcNAc(2). Has difficulty acting on the terminal mannose of the b-branch. Involved in root development and cell wall biosynthesis.</text>
</comment>
<evidence type="ECO:0000256" key="6">
    <source>
        <dbReference type="ARBA" id="ARBA00007658"/>
    </source>
</evidence>
<evidence type="ECO:0000313" key="29">
    <source>
        <dbReference type="Proteomes" id="UP001206925"/>
    </source>
</evidence>
<keyword evidence="29" id="KW-1185">Reference proteome</keyword>
<keyword evidence="10 25" id="KW-0106">Calcium</keyword>
<dbReference type="EMBL" id="JAMZMK010008917">
    <property type="protein sequence ID" value="KAI7737963.1"/>
    <property type="molecule type" value="Genomic_DNA"/>
</dbReference>
<evidence type="ECO:0000256" key="10">
    <source>
        <dbReference type="ARBA" id="ARBA00022837"/>
    </source>
</evidence>
<dbReference type="SUPFAM" id="SSF48225">
    <property type="entry name" value="Seven-hairpin glycosidases"/>
    <property type="match status" value="1"/>
</dbReference>
<keyword evidence="27" id="KW-0326">Glycosidase</keyword>
<dbReference type="GO" id="GO:0004571">
    <property type="term" value="F:mannosyl-oligosaccharide 1,2-alpha-mannosidase activity"/>
    <property type="evidence" value="ECO:0007669"/>
    <property type="project" value="UniProtKB-EC"/>
</dbReference>
<evidence type="ECO:0000256" key="27">
    <source>
        <dbReference type="RuleBase" id="RU361193"/>
    </source>
</evidence>
<evidence type="ECO:0000256" key="15">
    <source>
        <dbReference type="ARBA" id="ARBA00023054"/>
    </source>
</evidence>
<keyword evidence="14" id="KW-0333">Golgi apparatus</keyword>
<evidence type="ECO:0000256" key="21">
    <source>
        <dbReference type="ARBA" id="ARBA00048605"/>
    </source>
</evidence>
<evidence type="ECO:0000256" key="9">
    <source>
        <dbReference type="ARBA" id="ARBA00022801"/>
    </source>
</evidence>
<keyword evidence="18" id="KW-0325">Glycoprotein</keyword>
<feature type="binding site" evidence="25">
    <location>
        <position position="639"/>
    </location>
    <ligand>
        <name>Ca(2+)</name>
        <dbReference type="ChEBI" id="CHEBI:29108"/>
    </ligand>
</feature>
<dbReference type="GO" id="GO:0006491">
    <property type="term" value="P:N-glycan processing"/>
    <property type="evidence" value="ECO:0007669"/>
    <property type="project" value="UniProtKB-ARBA"/>
</dbReference>
<evidence type="ECO:0000256" key="20">
    <source>
        <dbReference type="ARBA" id="ARBA00047669"/>
    </source>
</evidence>
<dbReference type="InterPro" id="IPR001382">
    <property type="entry name" value="Glyco_hydro_47"/>
</dbReference>
<evidence type="ECO:0000256" key="12">
    <source>
        <dbReference type="ARBA" id="ARBA00022968"/>
    </source>
</evidence>
<dbReference type="Proteomes" id="UP001206925">
    <property type="component" value="Unassembled WGS sequence"/>
</dbReference>
<evidence type="ECO:0000256" key="8">
    <source>
        <dbReference type="ARBA" id="ARBA00022723"/>
    </source>
</evidence>
<comment type="pathway">
    <text evidence="5">Protein modification; protein glycosylation.</text>
</comment>
<feature type="non-terminal residue" evidence="28">
    <location>
        <position position="676"/>
    </location>
</feature>
<comment type="subcellular location">
    <subcellularLocation>
        <location evidence="23">Endomembrane system</location>
        <topology evidence="23">Single-pass type II membrane protein</topology>
    </subcellularLocation>
    <subcellularLocation>
        <location evidence="4">Golgi apparatus membrane</location>
        <topology evidence="4">Single-pass membrane protein</topology>
    </subcellularLocation>
</comment>
<evidence type="ECO:0000256" key="13">
    <source>
        <dbReference type="ARBA" id="ARBA00022989"/>
    </source>
</evidence>
<keyword evidence="11" id="KW-0460">Magnesium</keyword>
<keyword evidence="7" id="KW-0812">Transmembrane</keyword>
<keyword evidence="17 26" id="KW-1015">Disulfide bond</keyword>
<evidence type="ECO:0000256" key="26">
    <source>
        <dbReference type="PIRSR" id="PIRSR601382-3"/>
    </source>
</evidence>
<feature type="active site" evidence="24">
    <location>
        <position position="422"/>
    </location>
</feature>
<evidence type="ECO:0000256" key="19">
    <source>
        <dbReference type="ARBA" id="ARBA00023211"/>
    </source>
</evidence>
<comment type="cofactor">
    <cofactor evidence="2">
        <name>Mn(2+)</name>
        <dbReference type="ChEBI" id="CHEBI:29035"/>
    </cofactor>
</comment>
<dbReference type="FunFam" id="1.50.10.10:FF:000024">
    <property type="entry name" value="alpha-1,2-Mannosidase"/>
    <property type="match status" value="1"/>
</dbReference>
<comment type="catalytic activity">
    <reaction evidence="20">
        <text>N(4)-(alpha-D-Man-(1-&gt;2)-alpha-D-Man-(1-&gt;2)-alpha-D-Man-(1-&gt;3)-[alpha-D-Man-(1-&gt;3)-[alpha-D-Man-(1-&gt;2)-alpha-D-Man-(1-&gt;6)]-alpha-D-Man-(1-&gt;6)]-beta-D-Man-(1-&gt;4)-beta-D-GlcNAc-(1-&gt;4)-beta-D-GlcNAc)-L-asparaginyl-[protein] (N-glucan mannose isomer 8A1,2,3B1,3) + 3 H2O = N(4)-(alpha-D-Man-(1-&gt;3)-[alpha-D-Man-(1-&gt;3)-[alpha-D-Man-(1-&gt;6)]-alpha-D-Man-(1-&gt;6)]-beta-D-Man-(1-&gt;4)-beta-D-GlcNAc-(1-&gt;4)-beta-D-GlcNAc)-L-asparaginyl-[protein] (N-glucan mannose isomer 5A1,2) + 3 beta-D-mannose</text>
        <dbReference type="Rhea" id="RHEA:56028"/>
        <dbReference type="Rhea" id="RHEA-COMP:14358"/>
        <dbReference type="Rhea" id="RHEA-COMP:14367"/>
        <dbReference type="ChEBI" id="CHEBI:15377"/>
        <dbReference type="ChEBI" id="CHEBI:28563"/>
        <dbReference type="ChEBI" id="CHEBI:59087"/>
        <dbReference type="ChEBI" id="CHEBI:60628"/>
        <dbReference type="EC" id="3.2.1.113"/>
    </reaction>
</comment>
<dbReference type="GO" id="GO:0000139">
    <property type="term" value="C:Golgi membrane"/>
    <property type="evidence" value="ECO:0007669"/>
    <property type="project" value="UniProtKB-SubCell"/>
</dbReference>
<keyword evidence="13" id="KW-1133">Transmembrane helix</keyword>
<dbReference type="PRINTS" id="PR00747">
    <property type="entry name" value="GLYHDRLASE47"/>
</dbReference>
<dbReference type="InterPro" id="IPR050749">
    <property type="entry name" value="Glycosyl_Hydrolase_47"/>
</dbReference>
<proteinExistence type="inferred from homology"/>
<feature type="active site" description="Proton donor" evidence="24">
    <location>
        <position position="290"/>
    </location>
</feature>
<dbReference type="AlphaFoldDB" id="A0AAD5CB05"/>
<evidence type="ECO:0000256" key="11">
    <source>
        <dbReference type="ARBA" id="ARBA00022842"/>
    </source>
</evidence>
<feature type="active site" evidence="24">
    <location>
        <position position="555"/>
    </location>
</feature>
<evidence type="ECO:0000256" key="5">
    <source>
        <dbReference type="ARBA" id="ARBA00004922"/>
    </source>
</evidence>
<evidence type="ECO:0000256" key="25">
    <source>
        <dbReference type="PIRSR" id="PIRSR601382-2"/>
    </source>
</evidence>
<dbReference type="GO" id="GO:0005975">
    <property type="term" value="P:carbohydrate metabolic process"/>
    <property type="evidence" value="ECO:0007669"/>
    <property type="project" value="InterPro"/>
</dbReference>
<dbReference type="PANTHER" id="PTHR11742:SF6">
    <property type="entry name" value="MANNOSYL-OLIGOSACCHARIDE ALPHA-1,2-MANNOSIDASE IA-RELATED"/>
    <property type="match status" value="1"/>
</dbReference>
<feature type="disulfide bond" evidence="26">
    <location>
        <begin position="487"/>
        <end position="519"/>
    </location>
</feature>
<evidence type="ECO:0000256" key="23">
    <source>
        <dbReference type="ARBA" id="ARBA00060399"/>
    </source>
</evidence>
<sequence>VYTFNQQSPSQQATIISLPLSPVSHKITYSDDVVLRNGSDLHPDPNPNSILFHNIIIIITDPTRSSSSIRWRYVNPAYYLKRPKRLALLFVAFVSISFFVWDRQTLVREHEEEILTLKEEVERLQIEVLSNVLENPAIFLGMRKFILNTFVVTAMPDLEFYSLFEYTMSLGELKHEDVVSVKKTNTTTTKIDMKKMDGLATDPIEAERREKVKDAMLHAWTSYEKYAWGHDELQPQSKNGVDSFGGLGATLIDSLDTLYIMGLDEQFQRAREWVADSLDFNKNYDASVFETTIRVVGGLLSAYDLSGDSVFLEKAKDIADRLLPAWDTPSGIPYNIINLAHGNAHNPGWTGGDSILADSGTEQLEFIALSQRTGDPKYQQKVENVILVLNKTFPDDGLLPIYINPHRGTHSHSTITFGAMGDSFYEYLLKVWIQGNKTAEVKHYRDMWETSMKGLLSLVRKTAPSSFTYISEKIGNSLIDKMDELACFAPGMIALGSSGYGPDESTKFLNLAEELAWTCYNFYQSTPTKLAGENYFFHSGQDMTVGTSWNILRPETVESLFYLWRLTGNKTYQEWGWNIFQAFEKNSRVESGYVGLKDVNTGVKDNMMQSFFLAETLKYLYLLFSPPSVISLDEWVFNTEAHPLKIVPRIVPGEERKPSNINIRARTRKEGRFGGV</sequence>
<evidence type="ECO:0000256" key="14">
    <source>
        <dbReference type="ARBA" id="ARBA00023034"/>
    </source>
</evidence>
<dbReference type="Pfam" id="PF01532">
    <property type="entry name" value="Glyco_hydro_47"/>
    <property type="match status" value="1"/>
</dbReference>
<evidence type="ECO:0000256" key="24">
    <source>
        <dbReference type="PIRSR" id="PIRSR601382-1"/>
    </source>
</evidence>
<dbReference type="GO" id="GO:0005783">
    <property type="term" value="C:endoplasmic reticulum"/>
    <property type="evidence" value="ECO:0007669"/>
    <property type="project" value="TreeGrafter"/>
</dbReference>
<dbReference type="PANTHER" id="PTHR11742">
    <property type="entry name" value="MANNOSYL-OLIGOSACCHARIDE ALPHA-1,2-MANNOSIDASE-RELATED"/>
    <property type="match status" value="1"/>
</dbReference>
<evidence type="ECO:0000256" key="3">
    <source>
        <dbReference type="ARBA" id="ARBA00001946"/>
    </source>
</evidence>
<keyword evidence="15" id="KW-0175">Coiled coil</keyword>
<evidence type="ECO:0000313" key="28">
    <source>
        <dbReference type="EMBL" id="KAI7737963.1"/>
    </source>
</evidence>
<accession>A0AAD5CB05</accession>
<evidence type="ECO:0000256" key="1">
    <source>
        <dbReference type="ARBA" id="ARBA00001913"/>
    </source>
</evidence>
<dbReference type="GO" id="GO:0005509">
    <property type="term" value="F:calcium ion binding"/>
    <property type="evidence" value="ECO:0007669"/>
    <property type="project" value="InterPro"/>
</dbReference>
<gene>
    <name evidence="28" type="ORF">M8C21_004925</name>
</gene>
<comment type="similarity">
    <text evidence="6 27">Belongs to the glycosyl hydrolase 47 family.</text>
</comment>
<dbReference type="Gene3D" id="1.50.10.10">
    <property type="match status" value="1"/>
</dbReference>
<reference evidence="28" key="1">
    <citation type="submission" date="2022-06" db="EMBL/GenBank/DDBJ databases">
        <title>Uncovering the hologenomic basis of an extraordinary plant invasion.</title>
        <authorList>
            <person name="Bieker V.C."/>
            <person name="Martin M.D."/>
            <person name="Gilbert T."/>
            <person name="Hodgins K."/>
            <person name="Battlay P."/>
            <person name="Petersen B."/>
            <person name="Wilson J."/>
        </authorList>
    </citation>
    <scope>NUCLEOTIDE SEQUENCE</scope>
    <source>
        <strain evidence="28">AA19_3_7</strain>
        <tissue evidence="28">Leaf</tissue>
    </source>
</reference>
<dbReference type="InterPro" id="IPR012341">
    <property type="entry name" value="6hp_glycosidase-like_sf"/>
</dbReference>
<organism evidence="28 29">
    <name type="scientific">Ambrosia artemisiifolia</name>
    <name type="common">Common ragweed</name>
    <dbReference type="NCBI Taxonomy" id="4212"/>
    <lineage>
        <taxon>Eukaryota</taxon>
        <taxon>Viridiplantae</taxon>
        <taxon>Streptophyta</taxon>
        <taxon>Embryophyta</taxon>
        <taxon>Tracheophyta</taxon>
        <taxon>Spermatophyta</taxon>
        <taxon>Magnoliopsida</taxon>
        <taxon>eudicotyledons</taxon>
        <taxon>Gunneridae</taxon>
        <taxon>Pentapetalae</taxon>
        <taxon>asterids</taxon>
        <taxon>campanulids</taxon>
        <taxon>Asterales</taxon>
        <taxon>Asteraceae</taxon>
        <taxon>Asteroideae</taxon>
        <taxon>Heliantheae alliance</taxon>
        <taxon>Heliantheae</taxon>
        <taxon>Ambrosia</taxon>
    </lineage>
</organism>
<keyword evidence="16" id="KW-0472">Membrane</keyword>
<evidence type="ECO:0000256" key="2">
    <source>
        <dbReference type="ARBA" id="ARBA00001936"/>
    </source>
</evidence>
<feature type="active site" description="Proton donor" evidence="24">
    <location>
        <position position="533"/>
    </location>
</feature>
<comment type="catalytic activity">
    <reaction evidence="21">
        <text>N(4)-(alpha-D-Man-(1-&gt;2)-alpha-D-Man-(1-&gt;2)-alpha-D-Man-(1-&gt;3)-[alpha-D-Man-(1-&gt;2)-alpha-D-Man-(1-&gt;3)-[alpha-D-Man-(1-&gt;2)-alpha-D-Man-(1-&gt;6)]-alpha-D-Man-(1-&gt;6)]-beta-D-Man-(1-&gt;4)-beta-D-GlcNAc-(1-&gt;4)-beta-D-GlcNAc)-L-asparaginyl-[protein] (N-glucan mannose isomer 9A1,2,3B1,2,3) + 4 H2O = N(4)-(alpha-D-Man-(1-&gt;3)-[alpha-D-Man-(1-&gt;3)-[alpha-D-Man-(1-&gt;6)]-alpha-D-Man-(1-&gt;6)]-beta-D-Man-(1-&gt;4)-beta-D-GlcNAc-(1-&gt;4)-beta-D-GlcNAc)-L-asparaginyl-[protein] (N-glucan mannose isomer 5A1,2) + 4 beta-D-mannose</text>
        <dbReference type="Rhea" id="RHEA:56008"/>
        <dbReference type="Rhea" id="RHEA-COMP:14356"/>
        <dbReference type="Rhea" id="RHEA-COMP:14367"/>
        <dbReference type="ChEBI" id="CHEBI:15377"/>
        <dbReference type="ChEBI" id="CHEBI:28563"/>
        <dbReference type="ChEBI" id="CHEBI:59087"/>
        <dbReference type="ChEBI" id="CHEBI:139493"/>
        <dbReference type="EC" id="3.2.1.113"/>
    </reaction>
</comment>
<dbReference type="InterPro" id="IPR036026">
    <property type="entry name" value="Seven-hairpin_glycosidases"/>
</dbReference>
<dbReference type="EC" id="3.2.1.-" evidence="27"/>
<keyword evidence="19" id="KW-0464">Manganese</keyword>
<evidence type="ECO:0000256" key="22">
    <source>
        <dbReference type="ARBA" id="ARBA00058858"/>
    </source>
</evidence>
<evidence type="ECO:0000256" key="18">
    <source>
        <dbReference type="ARBA" id="ARBA00023180"/>
    </source>
</evidence>